<evidence type="ECO:0000256" key="2">
    <source>
        <dbReference type="ARBA" id="ARBA00022490"/>
    </source>
</evidence>
<comment type="function">
    <text evidence="6">Bidirectionally degrades single-stranded DNA into large acid-insoluble oligonucleotides, which are then degraded further into small acid-soluble oligonucleotides.</text>
</comment>
<comment type="subunit">
    <text evidence="6">Heterooligomer composed of large and small subunits.</text>
</comment>
<dbReference type="InterPro" id="IPR037004">
    <property type="entry name" value="Exonuc_VII_ssu_sf"/>
</dbReference>
<evidence type="ECO:0000256" key="7">
    <source>
        <dbReference type="SAM" id="MobiDB-lite"/>
    </source>
</evidence>
<dbReference type="GO" id="GO:0009318">
    <property type="term" value="C:exodeoxyribonuclease VII complex"/>
    <property type="evidence" value="ECO:0007669"/>
    <property type="project" value="UniProtKB-UniRule"/>
</dbReference>
<name>A0A2T1D668_9CYAN</name>
<evidence type="ECO:0000256" key="5">
    <source>
        <dbReference type="ARBA" id="ARBA00022839"/>
    </source>
</evidence>
<evidence type="ECO:0000256" key="6">
    <source>
        <dbReference type="HAMAP-Rule" id="MF_00337"/>
    </source>
</evidence>
<feature type="compositionally biased region" description="Polar residues" evidence="7">
    <location>
        <begin position="20"/>
        <end position="33"/>
    </location>
</feature>
<sequence>MNISPGSNAAYSKQIEADQDSTPDSRSSEYPSQTNWNYEATVAQVESILSRIESGELDLADVFEQFSTAVRYLKQCEAFLAQRQNQVDLLIETLTDEEF</sequence>
<feature type="compositionally biased region" description="Polar residues" evidence="7">
    <location>
        <begin position="1"/>
        <end position="11"/>
    </location>
</feature>
<dbReference type="SUPFAM" id="SSF116842">
    <property type="entry name" value="XseB-like"/>
    <property type="match status" value="1"/>
</dbReference>
<dbReference type="Proteomes" id="UP000238634">
    <property type="component" value="Unassembled WGS sequence"/>
</dbReference>
<dbReference type="GO" id="GO:0008855">
    <property type="term" value="F:exodeoxyribonuclease VII activity"/>
    <property type="evidence" value="ECO:0007669"/>
    <property type="project" value="UniProtKB-UniRule"/>
</dbReference>
<keyword evidence="9" id="KW-1185">Reference proteome</keyword>
<proteinExistence type="inferred from homology"/>
<dbReference type="EC" id="3.1.11.6" evidence="6"/>
<comment type="catalytic activity">
    <reaction evidence="6">
        <text>Exonucleolytic cleavage in either 5'- to 3'- or 3'- to 5'-direction to yield nucleoside 5'-phosphates.</text>
        <dbReference type="EC" id="3.1.11.6"/>
    </reaction>
</comment>
<dbReference type="OrthoDB" id="427334at2"/>
<evidence type="ECO:0000313" key="9">
    <source>
        <dbReference type="Proteomes" id="UP000238634"/>
    </source>
</evidence>
<dbReference type="GO" id="GO:0005737">
    <property type="term" value="C:cytoplasm"/>
    <property type="evidence" value="ECO:0007669"/>
    <property type="project" value="UniProtKB-SubCell"/>
</dbReference>
<keyword evidence="3 6" id="KW-0540">Nuclease</keyword>
<keyword evidence="5 6" id="KW-0269">Exonuclease</keyword>
<comment type="subcellular location">
    <subcellularLocation>
        <location evidence="6">Cytoplasm</location>
    </subcellularLocation>
</comment>
<gene>
    <name evidence="6 8" type="primary">xseB</name>
    <name evidence="8" type="ORF">C7B65_23005</name>
</gene>
<accession>A0A2T1D668</accession>
<reference evidence="8 9" key="2">
    <citation type="submission" date="2018-03" db="EMBL/GenBank/DDBJ databases">
        <title>The ancient ancestry and fast evolution of plastids.</title>
        <authorList>
            <person name="Moore K.R."/>
            <person name="Magnabosco C."/>
            <person name="Momper L."/>
            <person name="Gold D.A."/>
            <person name="Bosak T."/>
            <person name="Fournier G.P."/>
        </authorList>
    </citation>
    <scope>NUCLEOTIDE SEQUENCE [LARGE SCALE GENOMIC DNA]</scope>
    <source>
        <strain evidence="8 9">ULC007</strain>
    </source>
</reference>
<evidence type="ECO:0000313" key="8">
    <source>
        <dbReference type="EMBL" id="PSB16005.1"/>
    </source>
</evidence>
<dbReference type="Gene3D" id="1.10.287.1040">
    <property type="entry name" value="Exonuclease VII, small subunit"/>
    <property type="match status" value="1"/>
</dbReference>
<dbReference type="RefSeq" id="WP_073072334.1">
    <property type="nucleotide sequence ID" value="NZ_MPPI01000015.1"/>
</dbReference>
<keyword evidence="4 6" id="KW-0378">Hydrolase</keyword>
<evidence type="ECO:0000256" key="3">
    <source>
        <dbReference type="ARBA" id="ARBA00022722"/>
    </source>
</evidence>
<reference evidence="8 9" key="1">
    <citation type="submission" date="2018-02" db="EMBL/GenBank/DDBJ databases">
        <authorList>
            <person name="Cohen D.B."/>
            <person name="Kent A.D."/>
        </authorList>
    </citation>
    <scope>NUCLEOTIDE SEQUENCE [LARGE SCALE GENOMIC DNA]</scope>
    <source>
        <strain evidence="8 9">ULC007</strain>
    </source>
</reference>
<evidence type="ECO:0000256" key="4">
    <source>
        <dbReference type="ARBA" id="ARBA00022801"/>
    </source>
</evidence>
<dbReference type="EMBL" id="PVWG01000049">
    <property type="protein sequence ID" value="PSB16005.1"/>
    <property type="molecule type" value="Genomic_DNA"/>
</dbReference>
<dbReference type="Pfam" id="PF02609">
    <property type="entry name" value="Exonuc_VII_S"/>
    <property type="match status" value="1"/>
</dbReference>
<evidence type="ECO:0000256" key="1">
    <source>
        <dbReference type="ARBA" id="ARBA00009998"/>
    </source>
</evidence>
<comment type="caution">
    <text evidence="8">The sequence shown here is derived from an EMBL/GenBank/DDBJ whole genome shotgun (WGS) entry which is preliminary data.</text>
</comment>
<comment type="similarity">
    <text evidence="1 6">Belongs to the XseB family.</text>
</comment>
<dbReference type="HAMAP" id="MF_00337">
    <property type="entry name" value="Exonuc_7_S"/>
    <property type="match status" value="1"/>
</dbReference>
<feature type="region of interest" description="Disordered" evidence="7">
    <location>
        <begin position="1"/>
        <end position="33"/>
    </location>
</feature>
<dbReference type="NCBIfam" id="TIGR01280">
    <property type="entry name" value="xseB"/>
    <property type="match status" value="1"/>
</dbReference>
<keyword evidence="2 6" id="KW-0963">Cytoplasm</keyword>
<dbReference type="GO" id="GO:0006308">
    <property type="term" value="P:DNA catabolic process"/>
    <property type="evidence" value="ECO:0007669"/>
    <property type="project" value="UniProtKB-UniRule"/>
</dbReference>
<organism evidence="8 9">
    <name type="scientific">Phormidesmis priestleyi ULC007</name>
    <dbReference type="NCBI Taxonomy" id="1920490"/>
    <lineage>
        <taxon>Bacteria</taxon>
        <taxon>Bacillati</taxon>
        <taxon>Cyanobacteriota</taxon>
        <taxon>Cyanophyceae</taxon>
        <taxon>Leptolyngbyales</taxon>
        <taxon>Leptolyngbyaceae</taxon>
        <taxon>Phormidesmis</taxon>
    </lineage>
</organism>
<dbReference type="STRING" id="1920490.GCA_001895925_01172"/>
<dbReference type="InterPro" id="IPR003761">
    <property type="entry name" value="Exonuc_VII_S"/>
</dbReference>
<dbReference type="AlphaFoldDB" id="A0A2T1D668"/>
<protein>
    <recommendedName>
        <fullName evidence="6">Exodeoxyribonuclease 7 small subunit</fullName>
        <ecNumber evidence="6">3.1.11.6</ecNumber>
    </recommendedName>
    <alternativeName>
        <fullName evidence="6">Exodeoxyribonuclease VII small subunit</fullName>
        <shortName evidence="6">Exonuclease VII small subunit</shortName>
    </alternativeName>
</protein>